<feature type="region of interest" description="Disordered" evidence="1">
    <location>
        <begin position="258"/>
        <end position="291"/>
    </location>
</feature>
<feature type="region of interest" description="Disordered" evidence="1">
    <location>
        <begin position="566"/>
        <end position="616"/>
    </location>
</feature>
<feature type="compositionally biased region" description="Basic and acidic residues" evidence="1">
    <location>
        <begin position="390"/>
        <end position="414"/>
    </location>
</feature>
<feature type="compositionally biased region" description="Polar residues" evidence="1">
    <location>
        <begin position="415"/>
        <end position="424"/>
    </location>
</feature>
<keyword evidence="3" id="KW-1185">Reference proteome</keyword>
<feature type="compositionally biased region" description="Low complexity" evidence="1">
    <location>
        <begin position="446"/>
        <end position="458"/>
    </location>
</feature>
<feature type="compositionally biased region" description="Polar residues" evidence="1">
    <location>
        <begin position="353"/>
        <end position="367"/>
    </location>
</feature>
<dbReference type="Proteomes" id="UP000075883">
    <property type="component" value="Unassembled WGS sequence"/>
</dbReference>
<feature type="compositionally biased region" description="Polar residues" evidence="1">
    <location>
        <begin position="740"/>
        <end position="755"/>
    </location>
</feature>
<reference evidence="2" key="2">
    <citation type="submission" date="2020-05" db="UniProtKB">
        <authorList>
            <consortium name="EnsemblMetazoa"/>
        </authorList>
    </citation>
    <scope>IDENTIFICATION</scope>
    <source>
        <strain evidence="2">A-37</strain>
    </source>
</reference>
<feature type="region of interest" description="Disordered" evidence="1">
    <location>
        <begin position="632"/>
        <end position="764"/>
    </location>
</feature>
<dbReference type="STRING" id="139723.A0A182MBJ0"/>
<evidence type="ECO:0000256" key="1">
    <source>
        <dbReference type="SAM" id="MobiDB-lite"/>
    </source>
</evidence>
<name>A0A182MBJ0_9DIPT</name>
<feature type="region of interest" description="Disordered" evidence="1">
    <location>
        <begin position="486"/>
        <end position="550"/>
    </location>
</feature>
<feature type="region of interest" description="Disordered" evidence="1">
    <location>
        <begin position="188"/>
        <end position="226"/>
    </location>
</feature>
<protein>
    <submittedName>
        <fullName evidence="2">Uncharacterized protein</fullName>
    </submittedName>
</protein>
<feature type="compositionally biased region" description="Low complexity" evidence="1">
    <location>
        <begin position="700"/>
        <end position="712"/>
    </location>
</feature>
<feature type="compositionally biased region" description="Pro residues" evidence="1">
    <location>
        <begin position="671"/>
        <end position="682"/>
    </location>
</feature>
<feature type="compositionally biased region" description="Low complexity" evidence="1">
    <location>
        <begin position="598"/>
        <end position="616"/>
    </location>
</feature>
<feature type="compositionally biased region" description="Basic and acidic residues" evidence="1">
    <location>
        <begin position="505"/>
        <end position="533"/>
    </location>
</feature>
<dbReference type="EMBL" id="AXCM01016431">
    <property type="status" value="NOT_ANNOTATED_CDS"/>
    <property type="molecule type" value="Genomic_DNA"/>
</dbReference>
<dbReference type="AlphaFoldDB" id="A0A182MBJ0"/>
<feature type="region of interest" description="Disordered" evidence="1">
    <location>
        <begin position="390"/>
        <end position="472"/>
    </location>
</feature>
<feature type="compositionally biased region" description="Polar residues" evidence="1">
    <location>
        <begin position="86"/>
        <end position="96"/>
    </location>
</feature>
<feature type="region of interest" description="Disordered" evidence="1">
    <location>
        <begin position="351"/>
        <end position="373"/>
    </location>
</feature>
<reference evidence="3" key="1">
    <citation type="submission" date="2013-09" db="EMBL/GenBank/DDBJ databases">
        <title>The Genome Sequence of Anopheles culicifacies species A.</title>
        <authorList>
            <consortium name="The Broad Institute Genomics Platform"/>
            <person name="Neafsey D.E."/>
            <person name="Besansky N."/>
            <person name="Howell P."/>
            <person name="Walton C."/>
            <person name="Young S.K."/>
            <person name="Zeng Q."/>
            <person name="Gargeya S."/>
            <person name="Fitzgerald M."/>
            <person name="Haas B."/>
            <person name="Abouelleil A."/>
            <person name="Allen A.W."/>
            <person name="Alvarado L."/>
            <person name="Arachchi H.M."/>
            <person name="Berlin A.M."/>
            <person name="Chapman S.B."/>
            <person name="Gainer-Dewar J."/>
            <person name="Goldberg J."/>
            <person name="Griggs A."/>
            <person name="Gujja S."/>
            <person name="Hansen M."/>
            <person name="Howarth C."/>
            <person name="Imamovic A."/>
            <person name="Ireland A."/>
            <person name="Larimer J."/>
            <person name="McCowan C."/>
            <person name="Murphy C."/>
            <person name="Pearson M."/>
            <person name="Poon T.W."/>
            <person name="Priest M."/>
            <person name="Roberts A."/>
            <person name="Saif S."/>
            <person name="Shea T."/>
            <person name="Sisk P."/>
            <person name="Sykes S."/>
            <person name="Wortman J."/>
            <person name="Nusbaum C."/>
            <person name="Birren B."/>
        </authorList>
    </citation>
    <scope>NUCLEOTIDE SEQUENCE [LARGE SCALE GENOMIC DNA]</scope>
    <source>
        <strain evidence="3">A-37</strain>
    </source>
</reference>
<evidence type="ECO:0000313" key="3">
    <source>
        <dbReference type="Proteomes" id="UP000075883"/>
    </source>
</evidence>
<dbReference type="VEuPathDB" id="VectorBase:ACUA014228"/>
<proteinExistence type="predicted"/>
<feature type="compositionally biased region" description="Low complexity" evidence="1">
    <location>
        <begin position="105"/>
        <end position="115"/>
    </location>
</feature>
<sequence>MMRISQSDNSLLMSAAAAAARATTGDRAFASGTVTTHTNGLMNTNYRDTSGEDEADAGSLMTTGETEHQYNVTGTSALPATRVRRSQSVDSALNRGTEQHGLGRSGTSRSVTRSRAAANLQQPAVIYEMDSEDEERFLASETDLILGTTTTAATRTTTNTGRIRGRARAITAGGGGLVQTLRKSYSLSDLSEPDTQRTQDEVDEIVNRPQRVLRSKSSRSSSGSRQMEMYFPEVEIAGAPYHATAAPPYNYIRSSDDISSGYSSAEPGLSRTASMSNTARPRLKSKTREDQDEYGADVFYDEQNVFYADGNHEEPMRSGSYVPQRASIYELNAGSTTLPAITQAGHTMETAAASPTYSSGGSQSAQRIGNVPPEMNDKYKLFMAWMEEQQKRERELEQESTRKDVSNDTKHEDSNMSQQETGQGTERPLPGEQELVASVKQEELESSSIVPSSKSSPEAIVTGVEPAQDDLSAMDDNFMDTISVSSNENDEFLEVEVTTESTADLSHHEEEEKEQQQKDTVMDNPVEDVKEEAPESVATTEEVIGDPEMESNIKQEAIELPSVIEETEQQQPQGIVIEEDNLPKDVTTDPDSSSNLMVASCSSSNLTSSSSSLAVSEGSTGSVINLAIEGAPGAVPGKKHPSFGKQRKAPPIPPSPEMIVIREPSKSVPTVTPPRPPVPSNPPNGEGLAEKRSVPVNPRTATGGTTTTTTTTPASSEKSKPKKFMSSLTGMFKGHGGDAATSSNRSNESAPSQPSMGHPKETEI</sequence>
<feature type="region of interest" description="Disordered" evidence="1">
    <location>
        <begin position="79"/>
        <end position="116"/>
    </location>
</feature>
<evidence type="ECO:0000313" key="2">
    <source>
        <dbReference type="EnsemblMetazoa" id="ACUA014228-PA"/>
    </source>
</evidence>
<dbReference type="EMBL" id="AXCM01016432">
    <property type="status" value="NOT_ANNOTATED_CDS"/>
    <property type="molecule type" value="Genomic_DNA"/>
</dbReference>
<feature type="compositionally biased region" description="Basic residues" evidence="1">
    <location>
        <begin position="637"/>
        <end position="648"/>
    </location>
</feature>
<dbReference type="EnsemblMetazoa" id="ACUA014228-RA">
    <property type="protein sequence ID" value="ACUA014228-PA"/>
    <property type="gene ID" value="ACUA014228"/>
</dbReference>
<accession>A0A182MBJ0</accession>
<organism evidence="2 3">
    <name type="scientific">Anopheles culicifacies</name>
    <dbReference type="NCBI Taxonomy" id="139723"/>
    <lineage>
        <taxon>Eukaryota</taxon>
        <taxon>Metazoa</taxon>
        <taxon>Ecdysozoa</taxon>
        <taxon>Arthropoda</taxon>
        <taxon>Hexapoda</taxon>
        <taxon>Insecta</taxon>
        <taxon>Pterygota</taxon>
        <taxon>Neoptera</taxon>
        <taxon>Endopterygota</taxon>
        <taxon>Diptera</taxon>
        <taxon>Nematocera</taxon>
        <taxon>Culicoidea</taxon>
        <taxon>Culicidae</taxon>
        <taxon>Anophelinae</taxon>
        <taxon>Anopheles</taxon>
        <taxon>culicifacies species complex</taxon>
    </lineage>
</organism>